<dbReference type="Gene3D" id="3.30.2130.30">
    <property type="match status" value="1"/>
</dbReference>
<evidence type="ECO:0000256" key="1">
    <source>
        <dbReference type="ARBA" id="ARBA00004496"/>
    </source>
</evidence>
<dbReference type="InterPro" id="IPR004114">
    <property type="entry name" value="THUMP_dom"/>
</dbReference>
<dbReference type="GO" id="GO:0005524">
    <property type="term" value="F:ATP binding"/>
    <property type="evidence" value="ECO:0007669"/>
    <property type="project" value="UniProtKB-UniRule"/>
</dbReference>
<gene>
    <name evidence="19 21" type="primary">thiI</name>
    <name evidence="21" type="ORF">ISALK_10735</name>
</gene>
<evidence type="ECO:0000256" key="19">
    <source>
        <dbReference type="HAMAP-Rule" id="MF_00021"/>
    </source>
</evidence>
<dbReference type="InterPro" id="IPR020536">
    <property type="entry name" value="ThiI_AANH"/>
</dbReference>
<evidence type="ECO:0000256" key="6">
    <source>
        <dbReference type="ARBA" id="ARBA00022741"/>
    </source>
</evidence>
<dbReference type="EC" id="2.8.1.4" evidence="14 19"/>
<comment type="catalytic activity">
    <reaction evidence="11 19">
        <text>[ThiS sulfur-carrier protein]-C-terminal Gly-Gly-AMP + S-sulfanyl-L-cysteinyl-[cysteine desulfurase] + AH2 = [ThiS sulfur-carrier protein]-C-terminal-Gly-aminoethanethioate + L-cysteinyl-[cysteine desulfurase] + A + AMP + 2 H(+)</text>
        <dbReference type="Rhea" id="RHEA:43340"/>
        <dbReference type="Rhea" id="RHEA-COMP:12157"/>
        <dbReference type="Rhea" id="RHEA-COMP:12158"/>
        <dbReference type="Rhea" id="RHEA-COMP:12910"/>
        <dbReference type="Rhea" id="RHEA-COMP:19908"/>
        <dbReference type="ChEBI" id="CHEBI:13193"/>
        <dbReference type="ChEBI" id="CHEBI:15378"/>
        <dbReference type="ChEBI" id="CHEBI:17499"/>
        <dbReference type="ChEBI" id="CHEBI:29950"/>
        <dbReference type="ChEBI" id="CHEBI:61963"/>
        <dbReference type="ChEBI" id="CHEBI:90618"/>
        <dbReference type="ChEBI" id="CHEBI:232372"/>
        <dbReference type="ChEBI" id="CHEBI:456215"/>
    </reaction>
</comment>
<comment type="function">
    <text evidence="12 19">Catalyzes the ATP-dependent transfer of a sulfur to tRNA to produce 4-thiouridine in position 8 of tRNAs, which functions as a near-UV photosensor. Also catalyzes the transfer of sulfur to the sulfur carrier protein ThiS, forming ThiS-thiocarboxylate. This is a step in the synthesis of thiazole, in the thiamine biosynthesis pathway. The sulfur is donated as persulfide by IscS.</text>
</comment>
<feature type="binding site" evidence="19">
    <location>
        <begin position="184"/>
        <end position="185"/>
    </location>
    <ligand>
        <name>ATP</name>
        <dbReference type="ChEBI" id="CHEBI:30616"/>
    </ligand>
</feature>
<dbReference type="InterPro" id="IPR014729">
    <property type="entry name" value="Rossmann-like_a/b/a_fold"/>
</dbReference>
<feature type="domain" description="THUMP" evidence="20">
    <location>
        <begin position="59"/>
        <end position="167"/>
    </location>
</feature>
<evidence type="ECO:0000256" key="9">
    <source>
        <dbReference type="ARBA" id="ARBA00022977"/>
    </source>
</evidence>
<evidence type="ECO:0000256" key="14">
    <source>
        <dbReference type="ARBA" id="ARBA00066827"/>
    </source>
</evidence>
<dbReference type="GO" id="GO:0004810">
    <property type="term" value="F:CCA tRNA nucleotidyltransferase activity"/>
    <property type="evidence" value="ECO:0007669"/>
    <property type="project" value="InterPro"/>
</dbReference>
<dbReference type="GO" id="GO:0000049">
    <property type="term" value="F:tRNA binding"/>
    <property type="evidence" value="ECO:0007669"/>
    <property type="project" value="UniProtKB-UniRule"/>
</dbReference>
<accession>A0AA43XLF1</accession>
<evidence type="ECO:0000259" key="20">
    <source>
        <dbReference type="PROSITE" id="PS51165"/>
    </source>
</evidence>
<dbReference type="AlphaFoldDB" id="A0AA43XLF1"/>
<evidence type="ECO:0000256" key="3">
    <source>
        <dbReference type="ARBA" id="ARBA00022490"/>
    </source>
</evidence>
<evidence type="ECO:0000256" key="17">
    <source>
        <dbReference type="ARBA" id="ARBA00077849"/>
    </source>
</evidence>
<keyword evidence="6 19" id="KW-0547">Nucleotide-binding</keyword>
<dbReference type="EMBL" id="SUMG01000014">
    <property type="protein sequence ID" value="NBG88975.1"/>
    <property type="molecule type" value="Genomic_DNA"/>
</dbReference>
<evidence type="ECO:0000256" key="15">
    <source>
        <dbReference type="ARBA" id="ARBA00071867"/>
    </source>
</evidence>
<dbReference type="HAMAP" id="MF_00021">
    <property type="entry name" value="ThiI"/>
    <property type="match status" value="1"/>
</dbReference>
<dbReference type="Pfam" id="PF02926">
    <property type="entry name" value="THUMP"/>
    <property type="match status" value="1"/>
</dbReference>
<dbReference type="GO" id="GO:0009229">
    <property type="term" value="P:thiamine diphosphate biosynthetic process"/>
    <property type="evidence" value="ECO:0007669"/>
    <property type="project" value="UniProtKB-UniRule"/>
</dbReference>
<protein>
    <recommendedName>
        <fullName evidence="15 19">Probable tRNA sulfurtransferase</fullName>
        <ecNumber evidence="14 19">2.8.1.4</ecNumber>
    </recommendedName>
    <alternativeName>
        <fullName evidence="16 19">Sulfur carrier protein ThiS sulfurtransferase</fullName>
    </alternativeName>
    <alternativeName>
        <fullName evidence="17 19">Thiamine biosynthesis protein ThiI</fullName>
    </alternativeName>
    <alternativeName>
        <fullName evidence="18 19">tRNA 4-thiouridine synthase</fullName>
    </alternativeName>
</protein>
<comment type="similarity">
    <text evidence="13 19">Belongs to the ThiI family.</text>
</comment>
<feature type="binding site" evidence="19">
    <location>
        <position position="266"/>
    </location>
    <ligand>
        <name>ATP</name>
        <dbReference type="ChEBI" id="CHEBI:30616"/>
    </ligand>
</feature>
<dbReference type="FunFam" id="3.40.50.620:FF:000053">
    <property type="entry name" value="Probable tRNA sulfurtransferase"/>
    <property type="match status" value="1"/>
</dbReference>
<dbReference type="SUPFAM" id="SSF143437">
    <property type="entry name" value="THUMP domain-like"/>
    <property type="match status" value="1"/>
</dbReference>
<proteinExistence type="inferred from homology"/>
<organism evidence="21 22">
    <name type="scientific">Isachenkonia alkalipeptolytica</name>
    <dbReference type="NCBI Taxonomy" id="2565777"/>
    <lineage>
        <taxon>Bacteria</taxon>
        <taxon>Bacillati</taxon>
        <taxon>Bacillota</taxon>
        <taxon>Clostridia</taxon>
        <taxon>Eubacteriales</taxon>
        <taxon>Clostridiaceae</taxon>
        <taxon>Isachenkonia</taxon>
    </lineage>
</organism>
<keyword evidence="7 19" id="KW-0067">ATP-binding</keyword>
<evidence type="ECO:0000256" key="12">
    <source>
        <dbReference type="ARBA" id="ARBA00058382"/>
    </source>
</evidence>
<evidence type="ECO:0000256" key="4">
    <source>
        <dbReference type="ARBA" id="ARBA00022555"/>
    </source>
</evidence>
<feature type="binding site" evidence="19">
    <location>
        <position position="297"/>
    </location>
    <ligand>
        <name>ATP</name>
        <dbReference type="ChEBI" id="CHEBI:30616"/>
    </ligand>
</feature>
<dbReference type="Proteomes" id="UP000449710">
    <property type="component" value="Unassembled WGS sequence"/>
</dbReference>
<comment type="caution">
    <text evidence="21">The sequence shown here is derived from an EMBL/GenBank/DDBJ whole genome shotgun (WGS) entry which is preliminary data.</text>
</comment>
<reference evidence="21 22" key="1">
    <citation type="submission" date="2019-04" db="EMBL/GenBank/DDBJ databases">
        <title>Isachenkonia alkalipeptolytica gen. nov. sp. nov. a new anaerobic, alkiliphilic organothrophic bacterium capable to reduce synthesized ferrihydrite isolated from a soda lake.</title>
        <authorList>
            <person name="Toshchakov S.V."/>
            <person name="Zavarzina D.G."/>
            <person name="Zhilina T.N."/>
            <person name="Kostrikina N.A."/>
            <person name="Kublanov I.V."/>
        </authorList>
    </citation>
    <scope>NUCLEOTIDE SEQUENCE [LARGE SCALE GENOMIC DNA]</scope>
    <source>
        <strain evidence="21 22">Z-1701</strain>
    </source>
</reference>
<dbReference type="GO" id="GO:0005829">
    <property type="term" value="C:cytosol"/>
    <property type="evidence" value="ECO:0007669"/>
    <property type="project" value="TreeGrafter"/>
</dbReference>
<keyword evidence="8 19" id="KW-0694">RNA-binding</keyword>
<dbReference type="Pfam" id="PF02568">
    <property type="entry name" value="ThiI"/>
    <property type="match status" value="1"/>
</dbReference>
<sequence length="393" mass="44890">MENVIIVRFGEINLKGKNKGFFESKLIKHIKNNIRGIENVTVYQEYSRVYIKSKKEDQGEIIDKVRKVFGIVSLSTAKCIESDLARIKETALKELKERIDQERIHSFKVVTKRANKKFPLNSMEVSSSLGEYLLDQLGDKVHVDVHNPDAVIKVEIRNRTYISSDHYPAYGGLPLETNGSALLMLSGGIDSPVAGWIMAKRGVKVHGVHFHSYPFTSERAQEKIMDLAKELSMYIGEFKIFSVNLLNIQKSISKYCQEEEMTIISRRFMTRIAQEIAKQHHFDALITGDNIGQVASQTMESLRVVTEVTEIPIFRPLIAFDKEDIVKISKDINTYEISIQPFEDCCSVFLPKRPLIKPRIDFIKASETNLDIDGLINEALENMEEEIITFELE</sequence>
<keyword evidence="22" id="KW-1185">Reference proteome</keyword>
<keyword evidence="4 19" id="KW-0820">tRNA-binding</keyword>
<dbReference type="Pfam" id="PF22025">
    <property type="entry name" value="ThiI_fer"/>
    <property type="match status" value="1"/>
</dbReference>
<comment type="subcellular location">
    <subcellularLocation>
        <location evidence="1 19">Cytoplasm</location>
    </subcellularLocation>
</comment>
<evidence type="ECO:0000256" key="5">
    <source>
        <dbReference type="ARBA" id="ARBA00022679"/>
    </source>
</evidence>
<evidence type="ECO:0000313" key="21">
    <source>
        <dbReference type="EMBL" id="NBG88975.1"/>
    </source>
</evidence>
<evidence type="ECO:0000256" key="18">
    <source>
        <dbReference type="ARBA" id="ARBA00080570"/>
    </source>
</evidence>
<dbReference type="RefSeq" id="WP_160722165.1">
    <property type="nucleotide sequence ID" value="NZ_SUMG01000014.1"/>
</dbReference>
<dbReference type="InterPro" id="IPR049962">
    <property type="entry name" value="THUMP_ThiI"/>
</dbReference>
<dbReference type="PANTHER" id="PTHR43209:SF1">
    <property type="entry name" value="TRNA SULFURTRANSFERASE"/>
    <property type="match status" value="1"/>
</dbReference>
<dbReference type="InterPro" id="IPR003720">
    <property type="entry name" value="tRNA_STrfase"/>
</dbReference>
<evidence type="ECO:0000256" key="11">
    <source>
        <dbReference type="ARBA" id="ARBA00052330"/>
    </source>
</evidence>
<evidence type="ECO:0000313" key="22">
    <source>
        <dbReference type="Proteomes" id="UP000449710"/>
    </source>
</evidence>
<dbReference type="GO" id="GO:0002937">
    <property type="term" value="P:tRNA 4-thiouridine biosynthesis"/>
    <property type="evidence" value="ECO:0007669"/>
    <property type="project" value="TreeGrafter"/>
</dbReference>
<dbReference type="InterPro" id="IPR050102">
    <property type="entry name" value="tRNA_sulfurtransferase_ThiI"/>
</dbReference>
<dbReference type="PROSITE" id="PS51165">
    <property type="entry name" value="THUMP"/>
    <property type="match status" value="1"/>
</dbReference>
<keyword evidence="3 19" id="KW-0963">Cytoplasm</keyword>
<dbReference type="CDD" id="cd01712">
    <property type="entry name" value="PPase_ThiI"/>
    <property type="match status" value="1"/>
</dbReference>
<dbReference type="GO" id="GO:0052837">
    <property type="term" value="P:thiazole biosynthetic process"/>
    <property type="evidence" value="ECO:0007669"/>
    <property type="project" value="TreeGrafter"/>
</dbReference>
<dbReference type="SMART" id="SM00981">
    <property type="entry name" value="THUMP"/>
    <property type="match status" value="1"/>
</dbReference>
<keyword evidence="9 19" id="KW-0784">Thiamine biosynthesis</keyword>
<dbReference type="PANTHER" id="PTHR43209">
    <property type="entry name" value="TRNA SULFURTRANSFERASE"/>
    <property type="match status" value="1"/>
</dbReference>
<evidence type="ECO:0000256" key="8">
    <source>
        <dbReference type="ARBA" id="ARBA00022884"/>
    </source>
</evidence>
<dbReference type="InterPro" id="IPR049961">
    <property type="entry name" value="ThiI_N"/>
</dbReference>
<evidence type="ECO:0000256" key="2">
    <source>
        <dbReference type="ARBA" id="ARBA00004948"/>
    </source>
</evidence>
<feature type="binding site" evidence="19">
    <location>
        <begin position="209"/>
        <end position="210"/>
    </location>
    <ligand>
        <name>ATP</name>
        <dbReference type="ChEBI" id="CHEBI:30616"/>
    </ligand>
</feature>
<evidence type="ECO:0000256" key="10">
    <source>
        <dbReference type="ARBA" id="ARBA00050570"/>
    </source>
</evidence>
<keyword evidence="5 19" id="KW-0808">Transferase</keyword>
<evidence type="ECO:0000256" key="7">
    <source>
        <dbReference type="ARBA" id="ARBA00022840"/>
    </source>
</evidence>
<evidence type="ECO:0000256" key="13">
    <source>
        <dbReference type="ARBA" id="ARBA00061472"/>
    </source>
</evidence>
<dbReference type="NCBIfam" id="TIGR00342">
    <property type="entry name" value="tRNA uracil 4-sulfurtransferase ThiI"/>
    <property type="match status" value="1"/>
</dbReference>
<dbReference type="GO" id="GO:0140741">
    <property type="term" value="F:tRNA-uracil-4 sulfurtransferase activity"/>
    <property type="evidence" value="ECO:0007669"/>
    <property type="project" value="UniProtKB-EC"/>
</dbReference>
<dbReference type="GO" id="GO:0009228">
    <property type="term" value="P:thiamine biosynthetic process"/>
    <property type="evidence" value="ECO:0007669"/>
    <property type="project" value="UniProtKB-KW"/>
</dbReference>
<dbReference type="CDD" id="cd11716">
    <property type="entry name" value="THUMP_ThiI"/>
    <property type="match status" value="1"/>
</dbReference>
<dbReference type="InterPro" id="IPR054173">
    <property type="entry name" value="ThiI_fer"/>
</dbReference>
<name>A0AA43XLF1_9CLOT</name>
<dbReference type="Gene3D" id="3.40.50.620">
    <property type="entry name" value="HUPs"/>
    <property type="match status" value="1"/>
</dbReference>
<dbReference type="SUPFAM" id="SSF52402">
    <property type="entry name" value="Adenine nucleotide alpha hydrolases-like"/>
    <property type="match status" value="1"/>
</dbReference>
<feature type="binding site" evidence="19">
    <location>
        <position position="288"/>
    </location>
    <ligand>
        <name>ATP</name>
        <dbReference type="ChEBI" id="CHEBI:30616"/>
    </ligand>
</feature>
<comment type="pathway">
    <text evidence="2 19">Cofactor biosynthesis; thiamine diphosphate biosynthesis.</text>
</comment>
<comment type="catalytic activity">
    <reaction evidence="10 19">
        <text>[ThiI sulfur-carrier protein]-S-sulfanyl-L-cysteine + a uridine in tRNA + 2 reduced [2Fe-2S]-[ferredoxin] + ATP + H(+) = [ThiI sulfur-carrier protein]-L-cysteine + a 4-thiouridine in tRNA + 2 oxidized [2Fe-2S]-[ferredoxin] + AMP + diphosphate</text>
        <dbReference type="Rhea" id="RHEA:24176"/>
        <dbReference type="Rhea" id="RHEA-COMP:10000"/>
        <dbReference type="Rhea" id="RHEA-COMP:10001"/>
        <dbReference type="Rhea" id="RHEA-COMP:13337"/>
        <dbReference type="Rhea" id="RHEA-COMP:13338"/>
        <dbReference type="Rhea" id="RHEA-COMP:13339"/>
        <dbReference type="Rhea" id="RHEA-COMP:13340"/>
        <dbReference type="ChEBI" id="CHEBI:15378"/>
        <dbReference type="ChEBI" id="CHEBI:29950"/>
        <dbReference type="ChEBI" id="CHEBI:30616"/>
        <dbReference type="ChEBI" id="CHEBI:33019"/>
        <dbReference type="ChEBI" id="CHEBI:33737"/>
        <dbReference type="ChEBI" id="CHEBI:33738"/>
        <dbReference type="ChEBI" id="CHEBI:61963"/>
        <dbReference type="ChEBI" id="CHEBI:65315"/>
        <dbReference type="ChEBI" id="CHEBI:136798"/>
        <dbReference type="ChEBI" id="CHEBI:456215"/>
        <dbReference type="EC" id="2.8.1.4"/>
    </reaction>
</comment>
<evidence type="ECO:0000256" key="16">
    <source>
        <dbReference type="ARBA" id="ARBA00075337"/>
    </source>
</evidence>